<dbReference type="EMBL" id="DF933834">
    <property type="protein sequence ID" value="GAM40301.1"/>
    <property type="molecule type" value="Genomic_DNA"/>
</dbReference>
<reference evidence="7" key="1">
    <citation type="journal article" date="2015" name="Genome Announc.">
        <title>Draft genome sequence of Talaromyces cellulolyticus strain Y-94, a source of lignocellulosic biomass-degrading enzymes.</title>
        <authorList>
            <person name="Fujii T."/>
            <person name="Koike H."/>
            <person name="Sawayama S."/>
            <person name="Yano S."/>
            <person name="Inoue H."/>
        </authorList>
    </citation>
    <scope>NUCLEOTIDE SEQUENCE [LARGE SCALE GENOMIC DNA]</scope>
    <source>
        <strain evidence="7">Y-94</strain>
    </source>
</reference>
<evidence type="ECO:0000259" key="5">
    <source>
        <dbReference type="PROSITE" id="PS50975"/>
    </source>
</evidence>
<dbReference type="Gene3D" id="3.40.50.20">
    <property type="match status" value="1"/>
</dbReference>
<dbReference type="InterPro" id="IPR052032">
    <property type="entry name" value="ATP-dep_AA_Ligase"/>
</dbReference>
<dbReference type="PANTHER" id="PTHR43585">
    <property type="entry name" value="FUMIPYRROLE BIOSYNTHESIS PROTEIN C"/>
    <property type="match status" value="1"/>
</dbReference>
<dbReference type="Pfam" id="PF13535">
    <property type="entry name" value="ATP-grasp_4"/>
    <property type="match status" value="1"/>
</dbReference>
<dbReference type="GO" id="GO:0016874">
    <property type="term" value="F:ligase activity"/>
    <property type="evidence" value="ECO:0007669"/>
    <property type="project" value="UniProtKB-KW"/>
</dbReference>
<gene>
    <name evidence="6" type="ORF">TCE0_038f12551</name>
</gene>
<dbReference type="AlphaFoldDB" id="A0A0B8N5B1"/>
<evidence type="ECO:0000256" key="2">
    <source>
        <dbReference type="ARBA" id="ARBA00022741"/>
    </source>
</evidence>
<dbReference type="SUPFAM" id="SSF56059">
    <property type="entry name" value="Glutathione synthetase ATP-binding domain-like"/>
    <property type="match status" value="1"/>
</dbReference>
<feature type="domain" description="ATP-grasp" evidence="5">
    <location>
        <begin position="323"/>
        <end position="553"/>
    </location>
</feature>
<accession>A0A0B8N5B1</accession>
<dbReference type="PROSITE" id="PS00126">
    <property type="entry name" value="PDEASE_I_1"/>
    <property type="match status" value="1"/>
</dbReference>
<dbReference type="InterPro" id="IPR011761">
    <property type="entry name" value="ATP-grasp"/>
</dbReference>
<keyword evidence="2 4" id="KW-0547">Nucleotide-binding</keyword>
<dbReference type="GO" id="GO:0008081">
    <property type="term" value="F:phosphoric diester hydrolase activity"/>
    <property type="evidence" value="ECO:0007669"/>
    <property type="project" value="InterPro"/>
</dbReference>
<keyword evidence="3 4" id="KW-0067">ATP-binding</keyword>
<dbReference type="PANTHER" id="PTHR43585:SF2">
    <property type="entry name" value="ATP-GRASP ENZYME FSQD"/>
    <property type="match status" value="1"/>
</dbReference>
<evidence type="ECO:0000256" key="4">
    <source>
        <dbReference type="PROSITE-ProRule" id="PRU00409"/>
    </source>
</evidence>
<dbReference type="GO" id="GO:0005524">
    <property type="term" value="F:ATP binding"/>
    <property type="evidence" value="ECO:0007669"/>
    <property type="project" value="UniProtKB-UniRule"/>
</dbReference>
<dbReference type="Proteomes" id="UP000053095">
    <property type="component" value="Unassembled WGS sequence"/>
</dbReference>
<keyword evidence="7" id="KW-1185">Reference proteome</keyword>
<organism evidence="6 7">
    <name type="scientific">Talaromyces pinophilus</name>
    <name type="common">Penicillium pinophilum</name>
    <dbReference type="NCBI Taxonomy" id="128442"/>
    <lineage>
        <taxon>Eukaryota</taxon>
        <taxon>Fungi</taxon>
        <taxon>Dikarya</taxon>
        <taxon>Ascomycota</taxon>
        <taxon>Pezizomycotina</taxon>
        <taxon>Eurotiomycetes</taxon>
        <taxon>Eurotiomycetidae</taxon>
        <taxon>Eurotiales</taxon>
        <taxon>Trichocomaceae</taxon>
        <taxon>Talaromyces</taxon>
        <taxon>Talaromyces sect. Talaromyces</taxon>
    </lineage>
</organism>
<dbReference type="PROSITE" id="PS50975">
    <property type="entry name" value="ATP_GRASP"/>
    <property type="match status" value="1"/>
</dbReference>
<sequence>MSGFIIARDADDHEVRFQCDWQVNNATIPAEKGTSWQTIDLNFKRASYSGEFSWPGRIEDVRLFIELASDELLPLDKQGLGSAEAFGLIHDSLSAANNEDGSIARLVVPQDRGFIVRSDILSQRLLDCPPVKKVVDFSKPLQTFSGEPISIDSIQALPPALVASVGAILLTTPNSARFPTSESLLSALDLELHNRLSFTWLSTETLTRQTLVLLDGGLRSPDYGGTGESIYLAAEALGIDMVVLDYPGHWLNEPRYRHWYKEFIPFDTPLHPDAGYASRIVETVRSLSGHVDGLVTLRDQYKVAVAEAARQLGLYTEPPSALEISANKFKTSVSAGHDVFQASSAQQAVELVREHNLDFPLIIKPCNGFLSEGVFRAENVSDLESGVRGINTDRHGLEFVLEKYCDGPEVDANLVLCDGELLFCEISDDFPKSADANGQGSVRTFIELANVLPSKLPESELAILRDSLHHDLLHMGFQNGFYHVEARVENSSMEYATQNNILDLVERTTPAKDKPPSSWLIEVNARPPGIQESEAIRYTYGVDYFGLALLFGLNSRQRVKQLSVPFLQGPQYWCEMVFIPVDKGGVFHSADVCKELFDRHPDLALHVFCFLHHGDTVPDPGTGVNAWVAYFNVFSRESRAHVLEIADRVRQEVRFSIV</sequence>
<evidence type="ECO:0000313" key="6">
    <source>
        <dbReference type="EMBL" id="GAM40301.1"/>
    </source>
</evidence>
<dbReference type="Pfam" id="PF18130">
    <property type="entry name" value="ATPgrasp_N"/>
    <property type="match status" value="1"/>
</dbReference>
<proteinExistence type="predicted"/>
<dbReference type="InterPro" id="IPR023174">
    <property type="entry name" value="PDEase_CS"/>
</dbReference>
<evidence type="ECO:0000256" key="1">
    <source>
        <dbReference type="ARBA" id="ARBA00022598"/>
    </source>
</evidence>
<dbReference type="GO" id="GO:0046872">
    <property type="term" value="F:metal ion binding"/>
    <property type="evidence" value="ECO:0007669"/>
    <property type="project" value="InterPro"/>
</dbReference>
<name>A0A0B8N5B1_TALPI</name>
<dbReference type="Gene3D" id="3.30.470.20">
    <property type="entry name" value="ATP-grasp fold, B domain"/>
    <property type="match status" value="1"/>
</dbReference>
<evidence type="ECO:0000256" key="3">
    <source>
        <dbReference type="ARBA" id="ARBA00022840"/>
    </source>
</evidence>
<dbReference type="InterPro" id="IPR041472">
    <property type="entry name" value="BL00235/CARNS1_N"/>
</dbReference>
<protein>
    <recommendedName>
        <fullName evidence="5">ATP-grasp domain-containing protein</fullName>
    </recommendedName>
</protein>
<evidence type="ECO:0000313" key="7">
    <source>
        <dbReference type="Proteomes" id="UP000053095"/>
    </source>
</evidence>
<keyword evidence="1" id="KW-0436">Ligase</keyword>